<name>A0AAD5NG19_ACENE</name>
<accession>A0AAD5NG19</accession>
<comment type="caution">
    <text evidence="3">The sequence shown here is derived from an EMBL/GenBank/DDBJ whole genome shotgun (WGS) entry which is preliminary data.</text>
</comment>
<evidence type="ECO:0000256" key="1">
    <source>
        <dbReference type="SAM" id="MobiDB-lite"/>
    </source>
</evidence>
<dbReference type="InterPro" id="IPR054722">
    <property type="entry name" value="PolX-like_BBD"/>
</dbReference>
<reference evidence="3" key="2">
    <citation type="submission" date="2023-02" db="EMBL/GenBank/DDBJ databases">
        <authorList>
            <person name="Swenson N.G."/>
            <person name="Wegrzyn J.L."/>
            <person name="Mcevoy S.L."/>
        </authorList>
    </citation>
    <scope>NUCLEOTIDE SEQUENCE</scope>
    <source>
        <strain evidence="3">91603</strain>
        <tissue evidence="3">Leaf</tissue>
    </source>
</reference>
<evidence type="ECO:0000259" key="2">
    <source>
        <dbReference type="Pfam" id="PF22936"/>
    </source>
</evidence>
<dbReference type="EMBL" id="JAJSOW010000108">
    <property type="protein sequence ID" value="KAI9154189.1"/>
    <property type="molecule type" value="Genomic_DNA"/>
</dbReference>
<organism evidence="3 4">
    <name type="scientific">Acer negundo</name>
    <name type="common">Box elder</name>
    <dbReference type="NCBI Taxonomy" id="4023"/>
    <lineage>
        <taxon>Eukaryota</taxon>
        <taxon>Viridiplantae</taxon>
        <taxon>Streptophyta</taxon>
        <taxon>Embryophyta</taxon>
        <taxon>Tracheophyta</taxon>
        <taxon>Spermatophyta</taxon>
        <taxon>Magnoliopsida</taxon>
        <taxon>eudicotyledons</taxon>
        <taxon>Gunneridae</taxon>
        <taxon>Pentapetalae</taxon>
        <taxon>rosids</taxon>
        <taxon>malvids</taxon>
        <taxon>Sapindales</taxon>
        <taxon>Sapindaceae</taxon>
        <taxon>Hippocastanoideae</taxon>
        <taxon>Acereae</taxon>
        <taxon>Acer</taxon>
    </lineage>
</organism>
<feature type="domain" description="Retrovirus-related Pol polyprotein from transposon TNT 1-94-like beta-barrel" evidence="2">
    <location>
        <begin position="31"/>
        <end position="77"/>
    </location>
</feature>
<dbReference type="AlphaFoldDB" id="A0AAD5NG19"/>
<proteinExistence type="predicted"/>
<reference evidence="3" key="1">
    <citation type="journal article" date="2022" name="Plant J.">
        <title>Strategies of tolerance reflected in two North American maple genomes.</title>
        <authorList>
            <person name="McEvoy S.L."/>
            <person name="Sezen U.U."/>
            <person name="Trouern-Trend A."/>
            <person name="McMahon S.M."/>
            <person name="Schaberg P.G."/>
            <person name="Yang J."/>
            <person name="Wegrzyn J.L."/>
            <person name="Swenson N.G."/>
        </authorList>
    </citation>
    <scope>NUCLEOTIDE SEQUENCE</scope>
    <source>
        <strain evidence="3">91603</strain>
    </source>
</reference>
<dbReference type="Pfam" id="PF22936">
    <property type="entry name" value="Pol_BBD"/>
    <property type="match status" value="1"/>
</dbReference>
<evidence type="ECO:0000313" key="3">
    <source>
        <dbReference type="EMBL" id="KAI9154189.1"/>
    </source>
</evidence>
<gene>
    <name evidence="3" type="ORF">LWI28_022399</name>
</gene>
<evidence type="ECO:0000313" key="4">
    <source>
        <dbReference type="Proteomes" id="UP001064489"/>
    </source>
</evidence>
<protein>
    <recommendedName>
        <fullName evidence="2">Retrovirus-related Pol polyprotein from transposon TNT 1-94-like beta-barrel domain-containing protein</fullName>
    </recommendedName>
</protein>
<sequence length="82" mass="9239">MREEGSRASSSALNMEGRESRNKNQNINQRGASFHATSHKDLFENYVFRNFGKVYLGDDQACDITGKGDVKIQLNDSMYSTT</sequence>
<feature type="region of interest" description="Disordered" evidence="1">
    <location>
        <begin position="1"/>
        <end position="33"/>
    </location>
</feature>
<dbReference type="Proteomes" id="UP001064489">
    <property type="component" value="Chromosome 11"/>
</dbReference>
<keyword evidence="4" id="KW-1185">Reference proteome</keyword>